<dbReference type="EMBL" id="JADCLJ010000007">
    <property type="protein sequence ID" value="MBE4907277.1"/>
    <property type="molecule type" value="Genomic_DNA"/>
</dbReference>
<proteinExistence type="inferred from homology"/>
<dbReference type="RefSeq" id="WP_193534743.1">
    <property type="nucleotide sequence ID" value="NZ_JADCLJ010000007.1"/>
</dbReference>
<dbReference type="PANTHER" id="PTHR30435:SF19">
    <property type="entry name" value="FLAGELLAR BASAL-BODY ROD PROTEIN FLGG"/>
    <property type="match status" value="1"/>
</dbReference>
<dbReference type="InterPro" id="IPR010930">
    <property type="entry name" value="Flg_bb/hook_C_dom"/>
</dbReference>
<dbReference type="Pfam" id="PF00460">
    <property type="entry name" value="Flg_bb_rod"/>
    <property type="match status" value="1"/>
</dbReference>
<dbReference type="Pfam" id="PF06429">
    <property type="entry name" value="Flg_bbr_C"/>
    <property type="match status" value="1"/>
</dbReference>
<comment type="similarity">
    <text evidence="1 2">Belongs to the flagella basal body rod proteins family.</text>
</comment>
<reference evidence="6 7" key="1">
    <citation type="submission" date="2020-10" db="EMBL/GenBank/DDBJ databases">
        <title>Bacillus sp. HD4P25, an endophyte from a halophyte.</title>
        <authorList>
            <person name="Sun J.-Q."/>
        </authorList>
    </citation>
    <scope>NUCLEOTIDE SEQUENCE [LARGE SCALE GENOMIC DNA]</scope>
    <source>
        <strain evidence="6 7">YIM 93174</strain>
    </source>
</reference>
<comment type="subcellular location">
    <subcellularLocation>
        <location evidence="2">Bacterial flagellum basal body</location>
    </subcellularLocation>
</comment>
<dbReference type="SUPFAM" id="SSF117143">
    <property type="entry name" value="Flagellar hook protein flgE"/>
    <property type="match status" value="1"/>
</dbReference>
<dbReference type="InterPro" id="IPR053967">
    <property type="entry name" value="LlgE_F_G-like_D1"/>
</dbReference>
<protein>
    <submittedName>
        <fullName evidence="6">Flagellar hook-basal body protein</fullName>
    </submittedName>
</protein>
<gene>
    <name evidence="6" type="ORF">IMZ08_04285</name>
</gene>
<accession>A0ABR9QFK5</accession>
<evidence type="ECO:0000259" key="4">
    <source>
        <dbReference type="Pfam" id="PF06429"/>
    </source>
</evidence>
<dbReference type="InterPro" id="IPR037925">
    <property type="entry name" value="FlgE/F/G-like"/>
</dbReference>
<keyword evidence="6" id="KW-0969">Cilium</keyword>
<organism evidence="6 7">
    <name type="scientific">Litchfieldia luteola</name>
    <dbReference type="NCBI Taxonomy" id="682179"/>
    <lineage>
        <taxon>Bacteria</taxon>
        <taxon>Bacillati</taxon>
        <taxon>Bacillota</taxon>
        <taxon>Bacilli</taxon>
        <taxon>Bacillales</taxon>
        <taxon>Bacillaceae</taxon>
        <taxon>Litchfieldia</taxon>
    </lineage>
</organism>
<sequence length="272" mass="29550">MLRGLYSAASGMLTQQRRSEILSNNMANSNTPGFKADQSSLRSFPEMLIHSLESVKTPLGNGKNIAKSTQIGSLNTGVYIQDATALFKQGDIRETGRATDIALVDGNIPENGALLFSVENSNGELRYTRNGNFTQDAAGFLTTNEGYYVLDNAGNRIQIQNADFKVTSNGTIIDGNIEVAQLNIAFAENANDLIKEGNGLFGVEGADLPSAVNNPDISYTLSQGFVERSNVDVSQTMTDLMMAYRAFEANQKILQAYDRSLEKAVNEIGRLR</sequence>
<keyword evidence="2" id="KW-0975">Bacterial flagellum</keyword>
<dbReference type="InterPro" id="IPR019776">
    <property type="entry name" value="Flagellar_basal_body_rod_CS"/>
</dbReference>
<feature type="domain" description="Flagellar hook protein FlgE/F/G-like D1" evidence="5">
    <location>
        <begin position="113"/>
        <end position="172"/>
    </location>
</feature>
<evidence type="ECO:0000313" key="7">
    <source>
        <dbReference type="Proteomes" id="UP001516662"/>
    </source>
</evidence>
<dbReference type="PANTHER" id="PTHR30435">
    <property type="entry name" value="FLAGELLAR PROTEIN"/>
    <property type="match status" value="1"/>
</dbReference>
<keyword evidence="6" id="KW-0966">Cell projection</keyword>
<comment type="caution">
    <text evidence="6">The sequence shown here is derived from an EMBL/GenBank/DDBJ whole genome shotgun (WGS) entry which is preliminary data.</text>
</comment>
<dbReference type="Pfam" id="PF22692">
    <property type="entry name" value="LlgE_F_G_D1"/>
    <property type="match status" value="1"/>
</dbReference>
<name>A0ABR9QFK5_9BACI</name>
<dbReference type="PROSITE" id="PS00588">
    <property type="entry name" value="FLAGELLA_BB_ROD"/>
    <property type="match status" value="1"/>
</dbReference>
<evidence type="ECO:0000259" key="3">
    <source>
        <dbReference type="Pfam" id="PF00460"/>
    </source>
</evidence>
<evidence type="ECO:0000256" key="2">
    <source>
        <dbReference type="RuleBase" id="RU362116"/>
    </source>
</evidence>
<feature type="domain" description="Flagellar basal-body/hook protein C-terminal" evidence="4">
    <location>
        <begin position="223"/>
        <end position="266"/>
    </location>
</feature>
<dbReference type="Proteomes" id="UP001516662">
    <property type="component" value="Unassembled WGS sequence"/>
</dbReference>
<dbReference type="InterPro" id="IPR001444">
    <property type="entry name" value="Flag_bb_rod_N"/>
</dbReference>
<evidence type="ECO:0000313" key="6">
    <source>
        <dbReference type="EMBL" id="MBE4907277.1"/>
    </source>
</evidence>
<keyword evidence="6" id="KW-0282">Flagellum</keyword>
<feature type="domain" description="Flagellar basal body rod protein N-terminal" evidence="3">
    <location>
        <begin position="5"/>
        <end position="35"/>
    </location>
</feature>
<dbReference type="InterPro" id="IPR020013">
    <property type="entry name" value="Flagellar_FlgE/F/G"/>
</dbReference>
<evidence type="ECO:0000256" key="1">
    <source>
        <dbReference type="ARBA" id="ARBA00009677"/>
    </source>
</evidence>
<keyword evidence="7" id="KW-1185">Reference proteome</keyword>
<evidence type="ECO:0000259" key="5">
    <source>
        <dbReference type="Pfam" id="PF22692"/>
    </source>
</evidence>
<dbReference type="NCBIfam" id="TIGR03506">
    <property type="entry name" value="FlgEFG_subfam"/>
    <property type="match status" value="1"/>
</dbReference>